<proteinExistence type="predicted"/>
<name>A0AAX2ZN32_9FIRM</name>
<evidence type="ECO:0000313" key="2">
    <source>
        <dbReference type="Proteomes" id="UP001198983"/>
    </source>
</evidence>
<dbReference type="EMBL" id="CP081135">
    <property type="protein sequence ID" value="UEL49474.1"/>
    <property type="molecule type" value="Genomic_DNA"/>
</dbReference>
<dbReference type="KEGG" id="tem:JW646_08550"/>
<dbReference type="Proteomes" id="UP001198983">
    <property type="component" value="Chromosome"/>
</dbReference>
<protein>
    <submittedName>
        <fullName evidence="1">Uncharacterized protein</fullName>
    </submittedName>
</protein>
<evidence type="ECO:0000313" key="1">
    <source>
        <dbReference type="EMBL" id="UEL49474.1"/>
    </source>
</evidence>
<sequence length="45" mass="5042">MANAVPDKFILQKTVGSSCRTKIFIDFHIVAFVYLNKLNIGTRGN</sequence>
<keyword evidence="2" id="KW-1185">Reference proteome</keyword>
<organism evidence="1 2">
    <name type="scientific">Terrisporobacter hibernicus</name>
    <dbReference type="NCBI Taxonomy" id="2813371"/>
    <lineage>
        <taxon>Bacteria</taxon>
        <taxon>Bacillati</taxon>
        <taxon>Bacillota</taxon>
        <taxon>Clostridia</taxon>
        <taxon>Peptostreptococcales</taxon>
        <taxon>Peptostreptococcaceae</taxon>
        <taxon>Terrisporobacter</taxon>
    </lineage>
</organism>
<accession>A0AAX2ZN32</accession>
<dbReference type="AlphaFoldDB" id="A0AAX2ZN32"/>
<gene>
    <name evidence="1" type="ORF">JW646_08550</name>
</gene>
<dbReference type="RefSeq" id="WP_228417285.1">
    <property type="nucleotide sequence ID" value="NZ_CP081135.1"/>
</dbReference>
<reference evidence="1 2" key="1">
    <citation type="journal article" date="2023" name="Int. J. Syst. Evol. Microbiol.">
        <title>Terrisporobacter hibernicus sp. nov., isolated from bovine faeces in Northern Ireland.</title>
        <authorList>
            <person name="Mitchell M."/>
            <person name="Nguyen S.V."/>
            <person name="Connor M."/>
            <person name="Fairley D.J."/>
            <person name="Donoghue O."/>
            <person name="Marshall H."/>
            <person name="Koolman L."/>
            <person name="McMullan G."/>
            <person name="Schaffer K.E."/>
            <person name="McGrath J.W."/>
            <person name="Fanning S."/>
        </authorList>
    </citation>
    <scope>NUCLEOTIDE SEQUENCE [LARGE SCALE GENOMIC DNA]</scope>
    <source>
        <strain evidence="1 2">MCA3</strain>
    </source>
</reference>